<feature type="domain" description="EF-hand" evidence="5">
    <location>
        <begin position="101"/>
        <end position="136"/>
    </location>
</feature>
<dbReference type="AlphaFoldDB" id="A0A9W8AMM3"/>
<evidence type="ECO:0000256" key="1">
    <source>
        <dbReference type="ARBA" id="ARBA00022729"/>
    </source>
</evidence>
<keyword evidence="2" id="KW-0677">Repeat</keyword>
<evidence type="ECO:0000256" key="2">
    <source>
        <dbReference type="ARBA" id="ARBA00022737"/>
    </source>
</evidence>
<evidence type="ECO:0000313" key="7">
    <source>
        <dbReference type="Proteomes" id="UP001150925"/>
    </source>
</evidence>
<dbReference type="InterPro" id="IPR011992">
    <property type="entry name" value="EF-hand-dom_pair"/>
</dbReference>
<evidence type="ECO:0000313" key="6">
    <source>
        <dbReference type="EMBL" id="KAJ1960172.1"/>
    </source>
</evidence>
<keyword evidence="1 4" id="KW-0732">Signal</keyword>
<dbReference type="PROSITE" id="PS00018">
    <property type="entry name" value="EF_HAND_1"/>
    <property type="match status" value="1"/>
</dbReference>
<name>A0A9W8AMM3_9FUNG</name>
<dbReference type="InterPro" id="IPR002048">
    <property type="entry name" value="EF_hand_dom"/>
</dbReference>
<dbReference type="Proteomes" id="UP001150925">
    <property type="component" value="Unassembled WGS sequence"/>
</dbReference>
<dbReference type="Pfam" id="PF23564">
    <property type="entry name" value="EF-hand_FSTL1"/>
    <property type="match status" value="1"/>
</dbReference>
<reference evidence="6" key="1">
    <citation type="submission" date="2022-07" db="EMBL/GenBank/DDBJ databases">
        <title>Phylogenomic reconstructions and comparative analyses of Kickxellomycotina fungi.</title>
        <authorList>
            <person name="Reynolds N.K."/>
            <person name="Stajich J.E."/>
            <person name="Barry K."/>
            <person name="Grigoriev I.V."/>
            <person name="Crous P."/>
            <person name="Smith M.E."/>
        </authorList>
    </citation>
    <scope>NUCLEOTIDE SEQUENCE</scope>
    <source>
        <strain evidence="6">RSA 1196</strain>
    </source>
</reference>
<gene>
    <name evidence="6" type="ORF">IWQ62_004328</name>
</gene>
<feature type="signal peptide" evidence="4">
    <location>
        <begin position="1"/>
        <end position="21"/>
    </location>
</feature>
<keyword evidence="3" id="KW-0106">Calcium</keyword>
<dbReference type="SUPFAM" id="SSF47473">
    <property type="entry name" value="EF-hand"/>
    <property type="match status" value="1"/>
</dbReference>
<proteinExistence type="predicted"/>
<protein>
    <recommendedName>
        <fullName evidence="5">EF-hand domain-containing protein</fullName>
    </recommendedName>
</protein>
<sequence length="137" mass="16020">MQFKSFALVAFTVLCAKFGSAEHHFGSNENHFGTDRQHIVEYIKTEMAGQLPKDISYHDALLKYFAFHDINDDSLLDGHELRLPWKKGFVREFHRDATLQEIDDRVDSVLQDDDINGDGMIDFDEYWYSMERQHMAS</sequence>
<accession>A0A9W8AMM3</accession>
<organism evidence="6 7">
    <name type="scientific">Dispira parvispora</name>
    <dbReference type="NCBI Taxonomy" id="1520584"/>
    <lineage>
        <taxon>Eukaryota</taxon>
        <taxon>Fungi</taxon>
        <taxon>Fungi incertae sedis</taxon>
        <taxon>Zoopagomycota</taxon>
        <taxon>Kickxellomycotina</taxon>
        <taxon>Dimargaritomycetes</taxon>
        <taxon>Dimargaritales</taxon>
        <taxon>Dimargaritaceae</taxon>
        <taxon>Dispira</taxon>
    </lineage>
</organism>
<dbReference type="InterPro" id="IPR057020">
    <property type="entry name" value="EF-hand_FSTL1"/>
</dbReference>
<dbReference type="PANTHER" id="PTHR23104">
    <property type="entry name" value="MULTIPLE COAGULATION FACTOR DEFICIENCY PROTEIN 2 NEURAL STEM CELL DERIVED NEURONAL SURVIVAL PROTEIN"/>
    <property type="match status" value="1"/>
</dbReference>
<dbReference type="PANTHER" id="PTHR23104:SF16">
    <property type="entry name" value="MULTIPLE COAGULATION FACTOR DEFICIENCY PROTEIN 2 HOMOLOG"/>
    <property type="match status" value="1"/>
</dbReference>
<evidence type="ECO:0000259" key="5">
    <source>
        <dbReference type="PROSITE" id="PS50222"/>
    </source>
</evidence>
<evidence type="ECO:0000256" key="4">
    <source>
        <dbReference type="SAM" id="SignalP"/>
    </source>
</evidence>
<dbReference type="OrthoDB" id="289247at2759"/>
<dbReference type="EMBL" id="JANBPY010001404">
    <property type="protein sequence ID" value="KAJ1960172.1"/>
    <property type="molecule type" value="Genomic_DNA"/>
</dbReference>
<feature type="chain" id="PRO_5040850252" description="EF-hand domain-containing protein" evidence="4">
    <location>
        <begin position="22"/>
        <end position="137"/>
    </location>
</feature>
<dbReference type="PROSITE" id="PS50222">
    <property type="entry name" value="EF_HAND_2"/>
    <property type="match status" value="1"/>
</dbReference>
<dbReference type="InterPro" id="IPR052110">
    <property type="entry name" value="MCFD2-like"/>
</dbReference>
<dbReference type="InterPro" id="IPR018247">
    <property type="entry name" value="EF_Hand_1_Ca_BS"/>
</dbReference>
<evidence type="ECO:0000256" key="3">
    <source>
        <dbReference type="ARBA" id="ARBA00022837"/>
    </source>
</evidence>
<dbReference type="Gene3D" id="1.10.238.10">
    <property type="entry name" value="EF-hand"/>
    <property type="match status" value="1"/>
</dbReference>
<comment type="caution">
    <text evidence="6">The sequence shown here is derived from an EMBL/GenBank/DDBJ whole genome shotgun (WGS) entry which is preliminary data.</text>
</comment>
<keyword evidence="7" id="KW-1185">Reference proteome</keyword>
<dbReference type="GO" id="GO:0005509">
    <property type="term" value="F:calcium ion binding"/>
    <property type="evidence" value="ECO:0007669"/>
    <property type="project" value="InterPro"/>
</dbReference>